<evidence type="ECO:0000256" key="3">
    <source>
        <dbReference type="ARBA" id="ARBA00023143"/>
    </source>
</evidence>
<dbReference type="Pfam" id="PF07317">
    <property type="entry name" value="PilZN"/>
    <property type="match status" value="1"/>
</dbReference>
<keyword evidence="7" id="KW-0282">Flagellum</keyword>
<keyword evidence="3 4" id="KW-0975">Bacterial flagellum</keyword>
<comment type="similarity">
    <text evidence="4">Belongs to the YcgR family.</text>
</comment>
<keyword evidence="7" id="KW-0969">Cilium</keyword>
<dbReference type="InterPro" id="IPR009926">
    <property type="entry name" value="T3SS_YcgR_PilZN"/>
</dbReference>
<comment type="caution">
    <text evidence="7">The sequence shown here is derived from an EMBL/GenBank/DDBJ whole genome shotgun (WGS) entry which is preliminary data.</text>
</comment>
<dbReference type="InterPro" id="IPR009875">
    <property type="entry name" value="PilZ_domain"/>
</dbReference>
<feature type="domain" description="Type III secretion system flagellar brake protein YcgR PilZN" evidence="6">
    <location>
        <begin position="11"/>
        <end position="116"/>
    </location>
</feature>
<dbReference type="GO" id="GO:0009425">
    <property type="term" value="C:bacterial-type flagellum basal body"/>
    <property type="evidence" value="ECO:0007669"/>
    <property type="project" value="UniProtKB-SubCell"/>
</dbReference>
<dbReference type="InterPro" id="IPR012349">
    <property type="entry name" value="Split_barrel_FMN-bd"/>
</dbReference>
<sequence>MSNTSDDLSQYRVYSRREIISLLRAMCERNQLVSMRADGGENVVTSVLEIDEASDLVVIDRAPGKLTNQRILDSENVTFETVLDSIRILFFATEMQECLYEERPALCAPLPKSVIRLQRREHFRVPTPVANPLKCIIPKQNDDGSVTSVLVMLKNISANGIGVIDEKKQLDNTIGAVYKDCKLEIPGGPPVIATLQIRNSLDQSLPSGKAVRRLGCMFVNLPNASMSNIQRFITKLERERNAKATGMI</sequence>
<comment type="function">
    <text evidence="4">Acts as a flagellar brake, regulating swimming and swarming in a bis-(3'-5') cyclic diguanylic acid (c-di-GMP)-dependent manner. Binds 1 c-di-GMP dimer per subunit. Increasing levels of c-di-GMP lead to decreased motility.</text>
</comment>
<keyword evidence="1 4" id="KW-0973">c-di-GMP</keyword>
<dbReference type="Proteomes" id="UP000482155">
    <property type="component" value="Unassembled WGS sequence"/>
</dbReference>
<accession>A0A6B3SP80</accession>
<dbReference type="Gene3D" id="2.40.10.220">
    <property type="entry name" value="predicted glycosyltransferase like domains"/>
    <property type="match status" value="1"/>
</dbReference>
<keyword evidence="8" id="KW-1185">Reference proteome</keyword>
<evidence type="ECO:0000256" key="2">
    <source>
        <dbReference type="ARBA" id="ARBA00022741"/>
    </source>
</evidence>
<dbReference type="HAMAP" id="MF_01457">
    <property type="entry name" value="YcgR"/>
    <property type="match status" value="1"/>
</dbReference>
<dbReference type="RefSeq" id="WP_163965446.1">
    <property type="nucleotide sequence ID" value="NZ_JAAIVB010000054.1"/>
</dbReference>
<dbReference type="GO" id="GO:0071973">
    <property type="term" value="P:bacterial-type flagellum-dependent cell motility"/>
    <property type="evidence" value="ECO:0007669"/>
    <property type="project" value="UniProtKB-UniRule"/>
</dbReference>
<evidence type="ECO:0000256" key="4">
    <source>
        <dbReference type="HAMAP-Rule" id="MF_01457"/>
    </source>
</evidence>
<proteinExistence type="inferred from homology"/>
<comment type="subcellular location">
    <subcellularLocation>
        <location evidence="4">Bacterial flagellum basal body</location>
    </subcellularLocation>
</comment>
<keyword evidence="2 4" id="KW-0547">Nucleotide-binding</keyword>
<dbReference type="Pfam" id="PF07238">
    <property type="entry name" value="PilZ"/>
    <property type="match status" value="1"/>
</dbReference>
<dbReference type="GO" id="GO:0035438">
    <property type="term" value="F:cyclic-di-GMP binding"/>
    <property type="evidence" value="ECO:0007669"/>
    <property type="project" value="UniProtKB-UniRule"/>
</dbReference>
<name>A0A6B3SP80_9BURK</name>
<evidence type="ECO:0000313" key="8">
    <source>
        <dbReference type="Proteomes" id="UP000482155"/>
    </source>
</evidence>
<reference evidence="7 8" key="1">
    <citation type="submission" date="2020-02" db="EMBL/GenBank/DDBJ databases">
        <authorList>
            <person name="Kim M.K."/>
        </authorList>
    </citation>
    <scope>NUCLEOTIDE SEQUENCE [LARGE SCALE GENOMIC DNA]</scope>
    <source>
        <strain evidence="7 8">17J57-3</strain>
    </source>
</reference>
<evidence type="ECO:0000259" key="6">
    <source>
        <dbReference type="Pfam" id="PF07317"/>
    </source>
</evidence>
<protein>
    <recommendedName>
        <fullName evidence="4">Flagellar brake protein YcgR</fullName>
    </recommendedName>
    <alternativeName>
        <fullName evidence="4">Cyclic di-GMP binding protein YcgR</fullName>
    </alternativeName>
</protein>
<comment type="subunit">
    <text evidence="4">Monomer. Interacts with the flagellar basal bodies.</text>
</comment>
<evidence type="ECO:0000313" key="7">
    <source>
        <dbReference type="EMBL" id="NEX62700.1"/>
    </source>
</evidence>
<dbReference type="Gene3D" id="2.30.110.10">
    <property type="entry name" value="Electron Transport, Fmn-binding Protein, Chain A"/>
    <property type="match status" value="1"/>
</dbReference>
<organism evidence="7 8">
    <name type="scientific">Noviherbaspirillum galbum</name>
    <dbReference type="NCBI Taxonomy" id="2709383"/>
    <lineage>
        <taxon>Bacteria</taxon>
        <taxon>Pseudomonadati</taxon>
        <taxon>Pseudomonadota</taxon>
        <taxon>Betaproteobacteria</taxon>
        <taxon>Burkholderiales</taxon>
        <taxon>Oxalobacteraceae</taxon>
        <taxon>Noviherbaspirillum</taxon>
    </lineage>
</organism>
<keyword evidence="7" id="KW-0966">Cell projection</keyword>
<feature type="domain" description="PilZ" evidence="5">
    <location>
        <begin position="118"/>
        <end position="234"/>
    </location>
</feature>
<dbReference type="InterPro" id="IPR023787">
    <property type="entry name" value="T3SS_YcgR"/>
</dbReference>
<dbReference type="EMBL" id="JAAIVB010000054">
    <property type="protein sequence ID" value="NEX62700.1"/>
    <property type="molecule type" value="Genomic_DNA"/>
</dbReference>
<dbReference type="GO" id="GO:0071945">
    <property type="term" value="P:regulation of bacterial-type flagellum-dependent cell motility by regulation of motor speed"/>
    <property type="evidence" value="ECO:0007669"/>
    <property type="project" value="UniProtKB-UniRule"/>
</dbReference>
<gene>
    <name evidence="4" type="primary">ycgR</name>
    <name evidence="7" type="ORF">G3574_16555</name>
</gene>
<evidence type="ECO:0000259" key="5">
    <source>
        <dbReference type="Pfam" id="PF07238"/>
    </source>
</evidence>
<evidence type="ECO:0000256" key="1">
    <source>
        <dbReference type="ARBA" id="ARBA00022636"/>
    </source>
</evidence>
<dbReference type="AlphaFoldDB" id="A0A6B3SP80"/>